<reference evidence="2" key="3">
    <citation type="submission" date="2015-06" db="UniProtKB">
        <authorList>
            <consortium name="EnsemblMetazoa"/>
        </authorList>
    </citation>
    <scope>IDENTIFICATION</scope>
</reference>
<dbReference type="KEGG" id="hro:HELRODRAFT_171114"/>
<reference evidence="1 3" key="2">
    <citation type="journal article" date="2013" name="Nature">
        <title>Insights into bilaterian evolution from three spiralian genomes.</title>
        <authorList>
            <person name="Simakov O."/>
            <person name="Marletaz F."/>
            <person name="Cho S.J."/>
            <person name="Edsinger-Gonzales E."/>
            <person name="Havlak P."/>
            <person name="Hellsten U."/>
            <person name="Kuo D.H."/>
            <person name="Larsson T."/>
            <person name="Lv J."/>
            <person name="Arendt D."/>
            <person name="Savage R."/>
            <person name="Osoegawa K."/>
            <person name="de Jong P."/>
            <person name="Grimwood J."/>
            <person name="Chapman J.A."/>
            <person name="Shapiro H."/>
            <person name="Aerts A."/>
            <person name="Otillar R.P."/>
            <person name="Terry A.Y."/>
            <person name="Boore J.L."/>
            <person name="Grigoriev I.V."/>
            <person name="Lindberg D.R."/>
            <person name="Seaver E.C."/>
            <person name="Weisblat D.A."/>
            <person name="Putnam N.H."/>
            <person name="Rokhsar D.S."/>
        </authorList>
    </citation>
    <scope>NUCLEOTIDE SEQUENCE</scope>
</reference>
<dbReference type="AlphaFoldDB" id="T1F3T8"/>
<dbReference type="OMA" id="RHCINMI"/>
<evidence type="ECO:0000313" key="3">
    <source>
        <dbReference type="Proteomes" id="UP000015101"/>
    </source>
</evidence>
<dbReference type="InParanoid" id="T1F3T8"/>
<proteinExistence type="predicted"/>
<protein>
    <submittedName>
        <fullName evidence="1 2">Uncharacterized protein</fullName>
    </submittedName>
</protein>
<evidence type="ECO:0000313" key="2">
    <source>
        <dbReference type="EnsemblMetazoa" id="HelroP171114"/>
    </source>
</evidence>
<reference evidence="3" key="1">
    <citation type="submission" date="2012-12" db="EMBL/GenBank/DDBJ databases">
        <authorList>
            <person name="Hellsten U."/>
            <person name="Grimwood J."/>
            <person name="Chapman J.A."/>
            <person name="Shapiro H."/>
            <person name="Aerts A."/>
            <person name="Otillar R.P."/>
            <person name="Terry A.Y."/>
            <person name="Boore J.L."/>
            <person name="Simakov O."/>
            <person name="Marletaz F."/>
            <person name="Cho S.-J."/>
            <person name="Edsinger-Gonzales E."/>
            <person name="Havlak P."/>
            <person name="Kuo D.-H."/>
            <person name="Larsson T."/>
            <person name="Lv J."/>
            <person name="Arendt D."/>
            <person name="Savage R."/>
            <person name="Osoegawa K."/>
            <person name="de Jong P."/>
            <person name="Lindberg D.R."/>
            <person name="Seaver E.C."/>
            <person name="Weisblat D.A."/>
            <person name="Putnam N.H."/>
            <person name="Grigoriev I.V."/>
            <person name="Rokhsar D.S."/>
        </authorList>
    </citation>
    <scope>NUCLEOTIDE SEQUENCE</scope>
</reference>
<dbReference type="OrthoDB" id="6783874at2759"/>
<dbReference type="EnsemblMetazoa" id="HelroT171114">
    <property type="protein sequence ID" value="HelroP171114"/>
    <property type="gene ID" value="HelroG171114"/>
</dbReference>
<dbReference type="EMBL" id="KB096325">
    <property type="protein sequence ID" value="ESO05483.1"/>
    <property type="molecule type" value="Genomic_DNA"/>
</dbReference>
<evidence type="ECO:0000313" key="1">
    <source>
        <dbReference type="EMBL" id="ESO05483.1"/>
    </source>
</evidence>
<sequence length="166" mass="19302">MNNHSIPRTSSTKFLGVIIKDNLSWDMHIDSLSKKINKTIGVIKIKDLLKQSGYEKRKLLQIIRRGLFKVFGHIMRKEKMENLTTTGKIAGKRNCGQQQITFVNVKDRVLWRSMVANVLKGYGTGMKKEDNRNRHCINMILFQMAGKTFMLCFYGKIDKYRTLTTR</sequence>
<dbReference type="CTD" id="20203487"/>
<name>T1F3T8_HELRO</name>
<dbReference type="HOGENOM" id="CLU_1604510_0_0_1"/>
<keyword evidence="3" id="KW-1185">Reference proteome</keyword>
<accession>T1F3T8</accession>
<dbReference type="Proteomes" id="UP000015101">
    <property type="component" value="Unassembled WGS sequence"/>
</dbReference>
<gene>
    <name evidence="2" type="primary">20203487</name>
    <name evidence="1" type="ORF">HELRODRAFT_171114</name>
</gene>
<organism evidence="2 3">
    <name type="scientific">Helobdella robusta</name>
    <name type="common">Californian leech</name>
    <dbReference type="NCBI Taxonomy" id="6412"/>
    <lineage>
        <taxon>Eukaryota</taxon>
        <taxon>Metazoa</taxon>
        <taxon>Spiralia</taxon>
        <taxon>Lophotrochozoa</taxon>
        <taxon>Annelida</taxon>
        <taxon>Clitellata</taxon>
        <taxon>Hirudinea</taxon>
        <taxon>Rhynchobdellida</taxon>
        <taxon>Glossiphoniidae</taxon>
        <taxon>Helobdella</taxon>
    </lineage>
</organism>
<dbReference type="RefSeq" id="XP_009016116.1">
    <property type="nucleotide sequence ID" value="XM_009017868.1"/>
</dbReference>
<dbReference type="EMBL" id="AMQM01003788">
    <property type="status" value="NOT_ANNOTATED_CDS"/>
    <property type="molecule type" value="Genomic_DNA"/>
</dbReference>
<dbReference type="GeneID" id="20203487"/>